<dbReference type="InterPro" id="IPR017979">
    <property type="entry name" value="GPCR_3_CS"/>
</dbReference>
<dbReference type="Gene3D" id="2.10.50.30">
    <property type="entry name" value="GPCR, family 3, nine cysteines domain"/>
    <property type="match status" value="1"/>
</dbReference>
<name>A0A2G8KMW9_STIJA</name>
<dbReference type="OrthoDB" id="425344at2759"/>
<dbReference type="GO" id="GO:0004930">
    <property type="term" value="F:G protein-coupled receptor activity"/>
    <property type="evidence" value="ECO:0007669"/>
    <property type="project" value="UniProtKB-KW"/>
</dbReference>
<reference evidence="13 14" key="1">
    <citation type="journal article" date="2017" name="PLoS Biol.">
        <title>The sea cucumber genome provides insights into morphological evolution and visceral regeneration.</title>
        <authorList>
            <person name="Zhang X."/>
            <person name="Sun L."/>
            <person name="Yuan J."/>
            <person name="Sun Y."/>
            <person name="Gao Y."/>
            <person name="Zhang L."/>
            <person name="Li S."/>
            <person name="Dai H."/>
            <person name="Hamel J.F."/>
            <person name="Liu C."/>
            <person name="Yu Y."/>
            <person name="Liu S."/>
            <person name="Lin W."/>
            <person name="Guo K."/>
            <person name="Jin S."/>
            <person name="Xu P."/>
            <person name="Storey K.B."/>
            <person name="Huan P."/>
            <person name="Zhang T."/>
            <person name="Zhou Y."/>
            <person name="Zhang J."/>
            <person name="Lin C."/>
            <person name="Li X."/>
            <person name="Xing L."/>
            <person name="Huo D."/>
            <person name="Sun M."/>
            <person name="Wang L."/>
            <person name="Mercier A."/>
            <person name="Li F."/>
            <person name="Yang H."/>
            <person name="Xiang J."/>
        </authorList>
    </citation>
    <scope>NUCLEOTIDE SEQUENCE [LARGE SCALE GENOMIC DNA]</scope>
    <source>
        <strain evidence="13">Shaxun</strain>
        <tissue evidence="13">Muscle</tissue>
    </source>
</reference>
<evidence type="ECO:0000256" key="4">
    <source>
        <dbReference type="ARBA" id="ARBA00022692"/>
    </source>
</evidence>
<dbReference type="EMBL" id="MRZV01000469">
    <property type="protein sequence ID" value="PIK49366.1"/>
    <property type="molecule type" value="Genomic_DNA"/>
</dbReference>
<organism evidence="13 14">
    <name type="scientific">Stichopus japonicus</name>
    <name type="common">Sea cucumber</name>
    <dbReference type="NCBI Taxonomy" id="307972"/>
    <lineage>
        <taxon>Eukaryota</taxon>
        <taxon>Metazoa</taxon>
        <taxon>Echinodermata</taxon>
        <taxon>Eleutherozoa</taxon>
        <taxon>Echinozoa</taxon>
        <taxon>Holothuroidea</taxon>
        <taxon>Aspidochirotacea</taxon>
        <taxon>Aspidochirotida</taxon>
        <taxon>Stichopodidae</taxon>
        <taxon>Apostichopus</taxon>
    </lineage>
</organism>
<evidence type="ECO:0000256" key="2">
    <source>
        <dbReference type="ARBA" id="ARBA00007242"/>
    </source>
</evidence>
<evidence type="ECO:0000313" key="14">
    <source>
        <dbReference type="Proteomes" id="UP000230750"/>
    </source>
</evidence>
<dbReference type="InterPro" id="IPR017978">
    <property type="entry name" value="GPCR_3_C"/>
</dbReference>
<proteinExistence type="inferred from homology"/>
<evidence type="ECO:0000256" key="1">
    <source>
        <dbReference type="ARBA" id="ARBA00004651"/>
    </source>
</evidence>
<dbReference type="PANTHER" id="PTHR24060">
    <property type="entry name" value="METABOTROPIC GLUTAMATE RECEPTOR"/>
    <property type="match status" value="1"/>
</dbReference>
<comment type="similarity">
    <text evidence="2">Belongs to the G-protein coupled receptor 3 family.</text>
</comment>
<dbReference type="Proteomes" id="UP000230750">
    <property type="component" value="Unassembled WGS sequence"/>
</dbReference>
<evidence type="ECO:0000256" key="9">
    <source>
        <dbReference type="ARBA" id="ARBA00023180"/>
    </source>
</evidence>
<dbReference type="InterPro" id="IPR011500">
    <property type="entry name" value="GPCR_3_9-Cys_dom"/>
</dbReference>
<dbReference type="Pfam" id="PF07562">
    <property type="entry name" value="NCD3G"/>
    <property type="match status" value="1"/>
</dbReference>
<evidence type="ECO:0000256" key="5">
    <source>
        <dbReference type="ARBA" id="ARBA00022989"/>
    </source>
</evidence>
<dbReference type="PROSITE" id="PS00980">
    <property type="entry name" value="G_PROTEIN_RECEP_F3_2"/>
    <property type="match status" value="1"/>
</dbReference>
<evidence type="ECO:0000256" key="8">
    <source>
        <dbReference type="ARBA" id="ARBA00023170"/>
    </source>
</evidence>
<dbReference type="AlphaFoldDB" id="A0A2G8KMW9"/>
<dbReference type="SUPFAM" id="SSF53822">
    <property type="entry name" value="Periplasmic binding protein-like I"/>
    <property type="match status" value="1"/>
</dbReference>
<keyword evidence="3" id="KW-1003">Cell membrane</keyword>
<dbReference type="STRING" id="307972.A0A2G8KMW9"/>
<evidence type="ECO:0000256" key="11">
    <source>
        <dbReference type="SAM" id="Phobius"/>
    </source>
</evidence>
<dbReference type="FunFam" id="2.10.50.30:FF:000001">
    <property type="entry name" value="metabotropic glutamate receptor 1"/>
    <property type="match status" value="1"/>
</dbReference>
<feature type="transmembrane region" description="Helical" evidence="11">
    <location>
        <begin position="130"/>
        <end position="153"/>
    </location>
</feature>
<feature type="transmembrane region" description="Helical" evidence="11">
    <location>
        <begin position="194"/>
        <end position="216"/>
    </location>
</feature>
<keyword evidence="6" id="KW-0297">G-protein coupled receptor</keyword>
<evidence type="ECO:0000256" key="3">
    <source>
        <dbReference type="ARBA" id="ARBA00022475"/>
    </source>
</evidence>
<gene>
    <name evidence="13" type="ORF">BSL78_13756</name>
</gene>
<keyword evidence="14" id="KW-1185">Reference proteome</keyword>
<keyword evidence="9" id="KW-0325">Glycoprotein</keyword>
<dbReference type="InterPro" id="IPR050726">
    <property type="entry name" value="mGluR"/>
</dbReference>
<feature type="domain" description="G-protein coupled receptors family 3 profile" evidence="12">
    <location>
        <begin position="130"/>
        <end position="397"/>
    </location>
</feature>
<comment type="caution">
    <text evidence="13">The sequence shown here is derived from an EMBL/GenBank/DDBJ whole genome shotgun (WGS) entry which is preliminary data.</text>
</comment>
<dbReference type="PRINTS" id="PR01176">
    <property type="entry name" value="GABABRECEPTR"/>
</dbReference>
<keyword evidence="5 11" id="KW-1133">Transmembrane helix</keyword>
<sequence>MNGGTFSFDGNGDGPPRYRILNYRQNTLGHYNYVKVGEFDKKLSIDEDKMQFRLDEPSYPESVCSAECAHGERKINKNGDTCCWVCVPCAKNQYLKNETTCADCEVGYMPTENYTGCKKLRTVYLEVDNIAIVTFTFAIFGISVTSFIAVVLVRNRSTPVVKASSRELCFPLLMGVFICYCSTFLYYVTPPTGVVCGIQLFVMGLGFALCYSAILVKTNRVHRIFHAGRSTAKRPDFISPVSQLIITGILAGIQTILSFVNMVASPPGPQSFVVPGENVILVACGNLSGKSLLLGMAFPLLLVIMCTIYALLTRKIPSQYSEAKLIGLTMYTTCIIWLAMVPVYVVTASRVRPLISTINVAICLSCSVCLACLFVPRVYIILWRPERNVKSANGLRSHARPTMVMSHSAISNADYFSDTEAVARDMTSKS</sequence>
<keyword evidence="8 13" id="KW-0675">Receptor</keyword>
<evidence type="ECO:0000256" key="6">
    <source>
        <dbReference type="ARBA" id="ARBA00023040"/>
    </source>
</evidence>
<comment type="subcellular location">
    <subcellularLocation>
        <location evidence="1">Cell membrane</location>
        <topology evidence="1">Multi-pass membrane protein</topology>
    </subcellularLocation>
</comment>
<evidence type="ECO:0000256" key="7">
    <source>
        <dbReference type="ARBA" id="ARBA00023136"/>
    </source>
</evidence>
<evidence type="ECO:0000256" key="10">
    <source>
        <dbReference type="ARBA" id="ARBA00023224"/>
    </source>
</evidence>
<evidence type="ECO:0000259" key="12">
    <source>
        <dbReference type="PROSITE" id="PS50259"/>
    </source>
</evidence>
<dbReference type="GO" id="GO:0005886">
    <property type="term" value="C:plasma membrane"/>
    <property type="evidence" value="ECO:0007669"/>
    <property type="project" value="UniProtKB-SubCell"/>
</dbReference>
<dbReference type="Pfam" id="PF00003">
    <property type="entry name" value="7tm_3"/>
    <property type="match status" value="1"/>
</dbReference>
<dbReference type="PROSITE" id="PS50259">
    <property type="entry name" value="G_PROTEIN_RECEP_F3_4"/>
    <property type="match status" value="1"/>
</dbReference>
<dbReference type="InterPro" id="IPR038550">
    <property type="entry name" value="GPCR_3_9-Cys_sf"/>
</dbReference>
<feature type="transmembrane region" description="Helical" evidence="11">
    <location>
        <begin position="358"/>
        <end position="380"/>
    </location>
</feature>
<evidence type="ECO:0000313" key="13">
    <source>
        <dbReference type="EMBL" id="PIK49366.1"/>
    </source>
</evidence>
<accession>A0A2G8KMW9</accession>
<dbReference type="InterPro" id="IPR028082">
    <property type="entry name" value="Peripla_BP_I"/>
</dbReference>
<feature type="transmembrane region" description="Helical" evidence="11">
    <location>
        <begin position="237"/>
        <end position="260"/>
    </location>
</feature>
<keyword evidence="7 11" id="KW-0472">Membrane</keyword>
<feature type="transmembrane region" description="Helical" evidence="11">
    <location>
        <begin position="168"/>
        <end position="188"/>
    </location>
</feature>
<keyword evidence="4 11" id="KW-0812">Transmembrane</keyword>
<feature type="transmembrane region" description="Helical" evidence="11">
    <location>
        <begin position="325"/>
        <end position="346"/>
    </location>
</feature>
<protein>
    <submittedName>
        <fullName evidence="13">Putative metabotropic glutamate receptor 8-like</fullName>
    </submittedName>
</protein>
<feature type="transmembrane region" description="Helical" evidence="11">
    <location>
        <begin position="292"/>
        <end position="313"/>
    </location>
</feature>
<keyword evidence="10" id="KW-0807">Transducer</keyword>